<gene>
    <name evidence="1" type="ORF">ALSL_0377</name>
</gene>
<name>A0A2Z6E3D2_9GAMM</name>
<evidence type="ECO:0000313" key="2">
    <source>
        <dbReference type="Proteomes" id="UP000270530"/>
    </source>
</evidence>
<keyword evidence="2" id="KW-1185">Reference proteome</keyword>
<dbReference type="KEGG" id="rbd:ALSL_0377"/>
<accession>A0A2Z6E3D2</accession>
<dbReference type="AlphaFoldDB" id="A0A2Z6E3D2"/>
<reference evidence="2" key="1">
    <citation type="submission" date="2018-04" db="EMBL/GenBank/DDBJ databases">
        <authorList>
            <person name="Watanabe M."/>
            <person name="Kojima H."/>
        </authorList>
    </citation>
    <scope>NUCLEOTIDE SEQUENCE [LARGE SCALE GENOMIC DNA]</scope>
    <source>
        <strain evidence="2">Dysh456</strain>
    </source>
</reference>
<dbReference type="Proteomes" id="UP000270530">
    <property type="component" value="Chromosome"/>
</dbReference>
<sequence length="40" mass="4442">MSSGPTTIGGRLATGRRLVYPGSSHPCVRPRSRQRWLPFC</sequence>
<evidence type="ECO:0000313" key="1">
    <source>
        <dbReference type="EMBL" id="BBD79048.1"/>
    </source>
</evidence>
<reference evidence="2" key="2">
    <citation type="submission" date="2018-06" db="EMBL/GenBank/DDBJ databases">
        <title>Genome sequence of Rhodanobacteraceae bacterium strain Dysh456.</title>
        <authorList>
            <person name="Fukui M."/>
        </authorList>
    </citation>
    <scope>NUCLEOTIDE SEQUENCE [LARGE SCALE GENOMIC DNA]</scope>
    <source>
        <strain evidence="2">Dysh456</strain>
    </source>
</reference>
<dbReference type="EMBL" id="AP018560">
    <property type="protein sequence ID" value="BBD79048.1"/>
    <property type="molecule type" value="Genomic_DNA"/>
</dbReference>
<organism evidence="1 2">
    <name type="scientific">Aerosticca soli</name>
    <dbReference type="NCBI Taxonomy" id="2010829"/>
    <lineage>
        <taxon>Bacteria</taxon>
        <taxon>Pseudomonadati</taxon>
        <taxon>Pseudomonadota</taxon>
        <taxon>Gammaproteobacteria</taxon>
        <taxon>Lysobacterales</taxon>
        <taxon>Rhodanobacteraceae</taxon>
        <taxon>Aerosticca</taxon>
    </lineage>
</organism>
<proteinExistence type="predicted"/>
<protein>
    <submittedName>
        <fullName evidence="1">Uncharacterized protein</fullName>
    </submittedName>
</protein>